<evidence type="ECO:0000313" key="2">
    <source>
        <dbReference type="EMBL" id="QJB43778.1"/>
    </source>
</evidence>
<reference evidence="2 3" key="1">
    <citation type="submission" date="2020-04" db="EMBL/GenBank/DDBJ databases">
        <title>Genome-Wide Identification of 5-Methylcytosine Sites in Bacterial Genomes By High-Throughput Sequencing of MspJI Restriction Fragments.</title>
        <authorList>
            <person name="Wu V."/>
        </authorList>
    </citation>
    <scope>NUCLEOTIDE SEQUENCE [LARGE SCALE GENOMIC DNA]</scope>
    <source>
        <strain evidence="2 3">CCAP 1403/13f</strain>
    </source>
</reference>
<dbReference type="GO" id="GO:0016887">
    <property type="term" value="F:ATP hydrolysis activity"/>
    <property type="evidence" value="ECO:0007669"/>
    <property type="project" value="InterPro"/>
</dbReference>
<evidence type="ECO:0000313" key="3">
    <source>
        <dbReference type="Proteomes" id="UP000502433"/>
    </source>
</evidence>
<feature type="domain" description="ATPase AAA-type core" evidence="1">
    <location>
        <begin position="31"/>
        <end position="319"/>
    </location>
</feature>
<sequence length="370" mass="42241">MAKLINKKQLSRIVLKGFKSIAECNLELTQLNILIGCNGAGKSNFISFFRMVQEILDGHLQVFVSRQGGPDTILHFGRKTTEQLEIELYFGNNRYLATLEPTQDNRLMFSKESFGWRSSGNSIMQTQALIGSGNFETQAFKGTGTKKDKDILSTMQQWRVYHFHDTSDSAYVKQAAPINDNIYLRPDARNLAAFLYLLKNNYSQSYQQIVKTIRLVAPFFGDFLLRPSPHNNDVIELEWFEQGQDMPFKAHLLSDGTLRFICLATVFLQPTALQPETILVDEPELGLHPYAITILASLMRNISREKQVIVSTQSVELLNEFSADDVIVVDRKDGRSLLRRLHEDDLQEWLEDYSLGELWKKNIIGGRPSK</sequence>
<name>A0A6H2BXX1_DOLFA</name>
<proteinExistence type="predicted"/>
<protein>
    <submittedName>
        <fullName evidence="2">AAA family ATPase</fullName>
    </submittedName>
</protein>
<dbReference type="InterPro" id="IPR003959">
    <property type="entry name" value="ATPase_AAA_core"/>
</dbReference>
<organism evidence="2 3">
    <name type="scientific">Dolichospermum flos-aquae CCAP 1403/13F</name>
    <dbReference type="NCBI Taxonomy" id="315271"/>
    <lineage>
        <taxon>Bacteria</taxon>
        <taxon>Bacillati</taxon>
        <taxon>Cyanobacteriota</taxon>
        <taxon>Cyanophyceae</taxon>
        <taxon>Nostocales</taxon>
        <taxon>Aphanizomenonaceae</taxon>
        <taxon>Dolichospermum</taxon>
    </lineage>
</organism>
<dbReference type="GO" id="GO:0006302">
    <property type="term" value="P:double-strand break repair"/>
    <property type="evidence" value="ECO:0007669"/>
    <property type="project" value="TreeGrafter"/>
</dbReference>
<dbReference type="PANTHER" id="PTHR32182">
    <property type="entry name" value="DNA REPLICATION AND REPAIR PROTEIN RECF"/>
    <property type="match status" value="1"/>
</dbReference>
<dbReference type="Gene3D" id="3.40.50.300">
    <property type="entry name" value="P-loop containing nucleotide triphosphate hydrolases"/>
    <property type="match status" value="1"/>
</dbReference>
<dbReference type="Pfam" id="PF13304">
    <property type="entry name" value="AAA_21"/>
    <property type="match status" value="1"/>
</dbReference>
<dbReference type="SUPFAM" id="SSF52540">
    <property type="entry name" value="P-loop containing nucleoside triphosphate hydrolases"/>
    <property type="match status" value="1"/>
</dbReference>
<evidence type="ECO:0000259" key="1">
    <source>
        <dbReference type="Pfam" id="PF13304"/>
    </source>
</evidence>
<dbReference type="GO" id="GO:0005524">
    <property type="term" value="F:ATP binding"/>
    <property type="evidence" value="ECO:0007669"/>
    <property type="project" value="InterPro"/>
</dbReference>
<dbReference type="InterPro" id="IPR027417">
    <property type="entry name" value="P-loop_NTPase"/>
</dbReference>
<dbReference type="KEGG" id="dfs:HGD76_05660"/>
<dbReference type="InterPro" id="IPR014555">
    <property type="entry name" value="RecF-like"/>
</dbReference>
<gene>
    <name evidence="2" type="ORF">HGD76_05660</name>
</gene>
<dbReference type="RefSeq" id="WP_168695212.1">
    <property type="nucleotide sequence ID" value="NZ_CP051206.1"/>
</dbReference>
<dbReference type="PIRSF" id="PIRSF029347">
    <property type="entry name" value="RecF"/>
    <property type="match status" value="1"/>
</dbReference>
<dbReference type="Proteomes" id="UP000502433">
    <property type="component" value="Chromosome"/>
</dbReference>
<reference evidence="2 3" key="2">
    <citation type="submission" date="2020-04" db="EMBL/GenBank/DDBJ databases">
        <authorList>
            <person name="Fomenkov A."/>
            <person name="Anton B.P."/>
            <person name="Roberts R.J."/>
        </authorList>
    </citation>
    <scope>NUCLEOTIDE SEQUENCE [LARGE SCALE GENOMIC DNA]</scope>
    <source>
        <strain evidence="2 3">CCAP 1403/13f</strain>
    </source>
</reference>
<dbReference type="AlphaFoldDB" id="A0A6H2BXX1"/>
<dbReference type="PANTHER" id="PTHR32182:SF22">
    <property type="entry name" value="ATP-DEPENDENT ENDONUCLEASE, OLD FAMILY-RELATED"/>
    <property type="match status" value="1"/>
</dbReference>
<dbReference type="EMBL" id="CP051206">
    <property type="protein sequence ID" value="QJB43778.1"/>
    <property type="molecule type" value="Genomic_DNA"/>
</dbReference>
<accession>A0A6H2BXX1</accession>
<dbReference type="GO" id="GO:0000731">
    <property type="term" value="P:DNA synthesis involved in DNA repair"/>
    <property type="evidence" value="ECO:0007669"/>
    <property type="project" value="TreeGrafter"/>
</dbReference>